<evidence type="ECO:0000313" key="2">
    <source>
        <dbReference type="Proteomes" id="UP001203852"/>
    </source>
</evidence>
<dbReference type="Gene3D" id="3.30.70.100">
    <property type="match status" value="1"/>
</dbReference>
<protein>
    <submittedName>
        <fullName evidence="1">Uncharacterized protein</fullName>
    </submittedName>
</protein>
<dbReference type="AlphaFoldDB" id="A0AAN6IGC7"/>
<proteinExistence type="predicted"/>
<accession>A0AAN6IGC7</accession>
<reference evidence="1" key="1">
    <citation type="journal article" date="2022" name="bioRxiv">
        <title>Deciphering the potential niche of two novel black yeast fungi from a biological soil crust based on their genomes, phenotypes, and melanin regulation.</title>
        <authorList>
            <consortium name="DOE Joint Genome Institute"/>
            <person name="Carr E.C."/>
            <person name="Barton Q."/>
            <person name="Grambo S."/>
            <person name="Sullivan M."/>
            <person name="Renfro C.M."/>
            <person name="Kuo A."/>
            <person name="Pangilinan J."/>
            <person name="Lipzen A."/>
            <person name="Keymanesh K."/>
            <person name="Savage E."/>
            <person name="Barry K."/>
            <person name="Grigoriev I.V."/>
            <person name="Riekhof W.R."/>
            <person name="Harris S.S."/>
        </authorList>
    </citation>
    <scope>NUCLEOTIDE SEQUENCE</scope>
    <source>
        <strain evidence="1">JF 03-4F</strain>
    </source>
</reference>
<name>A0AAN6IGC7_9EURO</name>
<evidence type="ECO:0000313" key="1">
    <source>
        <dbReference type="EMBL" id="KAI1616536.1"/>
    </source>
</evidence>
<comment type="caution">
    <text evidence="1">The sequence shown here is derived from an EMBL/GenBank/DDBJ whole genome shotgun (WGS) entry which is preliminary data.</text>
</comment>
<dbReference type="EMBL" id="MU404351">
    <property type="protein sequence ID" value="KAI1616536.1"/>
    <property type="molecule type" value="Genomic_DNA"/>
</dbReference>
<gene>
    <name evidence="1" type="ORF">EDD36DRAFT_461418</name>
</gene>
<keyword evidence="2" id="KW-1185">Reference proteome</keyword>
<sequence>MSLIELATVRLKPHYTVPVSPSFTETWSHALHDVSSAAGIPFHLYHSINDKSVYYLLGGWPTGADHISFLSTPGAVDLAKAIGQFMTVDIVRHISGDIAPFGPRSEREFLRVSVYKVPIAHAGKWEREWMRDGGAGGWDESATVQKQHAAFRKMGEVTGSEGAFGGTDGQTFKTWIWIETARDNPKEKAAERSDEIGTETFEMEYAIG</sequence>
<organism evidence="1 2">
    <name type="scientific">Exophiala viscosa</name>
    <dbReference type="NCBI Taxonomy" id="2486360"/>
    <lineage>
        <taxon>Eukaryota</taxon>
        <taxon>Fungi</taxon>
        <taxon>Dikarya</taxon>
        <taxon>Ascomycota</taxon>
        <taxon>Pezizomycotina</taxon>
        <taxon>Eurotiomycetes</taxon>
        <taxon>Chaetothyriomycetidae</taxon>
        <taxon>Chaetothyriales</taxon>
        <taxon>Herpotrichiellaceae</taxon>
        <taxon>Exophiala</taxon>
    </lineage>
</organism>
<dbReference type="Proteomes" id="UP001203852">
    <property type="component" value="Unassembled WGS sequence"/>
</dbReference>